<sequence>QGPFEGVRVLMAAHYGLFSNSCELGSKGDGVSRTRLELCAV</sequence>
<name>A0A392S9K8_9FABA</name>
<proteinExistence type="predicted"/>
<dbReference type="Proteomes" id="UP000265520">
    <property type="component" value="Unassembled WGS sequence"/>
</dbReference>
<protein>
    <submittedName>
        <fullName evidence="1">Uncharacterized protein</fullName>
    </submittedName>
</protein>
<dbReference type="EMBL" id="LXQA010333514">
    <property type="protein sequence ID" value="MCI44650.1"/>
    <property type="molecule type" value="Genomic_DNA"/>
</dbReference>
<comment type="caution">
    <text evidence="1">The sequence shown here is derived from an EMBL/GenBank/DDBJ whole genome shotgun (WGS) entry which is preliminary data.</text>
</comment>
<keyword evidence="2" id="KW-1185">Reference proteome</keyword>
<dbReference type="AlphaFoldDB" id="A0A392S9K8"/>
<feature type="non-terminal residue" evidence="1">
    <location>
        <position position="1"/>
    </location>
</feature>
<organism evidence="1 2">
    <name type="scientific">Trifolium medium</name>
    <dbReference type="NCBI Taxonomy" id="97028"/>
    <lineage>
        <taxon>Eukaryota</taxon>
        <taxon>Viridiplantae</taxon>
        <taxon>Streptophyta</taxon>
        <taxon>Embryophyta</taxon>
        <taxon>Tracheophyta</taxon>
        <taxon>Spermatophyta</taxon>
        <taxon>Magnoliopsida</taxon>
        <taxon>eudicotyledons</taxon>
        <taxon>Gunneridae</taxon>
        <taxon>Pentapetalae</taxon>
        <taxon>rosids</taxon>
        <taxon>fabids</taxon>
        <taxon>Fabales</taxon>
        <taxon>Fabaceae</taxon>
        <taxon>Papilionoideae</taxon>
        <taxon>50 kb inversion clade</taxon>
        <taxon>NPAAA clade</taxon>
        <taxon>Hologalegina</taxon>
        <taxon>IRL clade</taxon>
        <taxon>Trifolieae</taxon>
        <taxon>Trifolium</taxon>
    </lineage>
</organism>
<accession>A0A392S9K8</accession>
<reference evidence="1 2" key="1">
    <citation type="journal article" date="2018" name="Front. Plant Sci.">
        <title>Red Clover (Trifolium pratense) and Zigzag Clover (T. medium) - A Picture of Genomic Similarities and Differences.</title>
        <authorList>
            <person name="Dluhosova J."/>
            <person name="Istvanek J."/>
            <person name="Nedelnik J."/>
            <person name="Repkova J."/>
        </authorList>
    </citation>
    <scope>NUCLEOTIDE SEQUENCE [LARGE SCALE GENOMIC DNA]</scope>
    <source>
        <strain evidence="2">cv. 10/8</strain>
        <tissue evidence="1">Leaf</tissue>
    </source>
</reference>
<evidence type="ECO:0000313" key="2">
    <source>
        <dbReference type="Proteomes" id="UP000265520"/>
    </source>
</evidence>
<evidence type="ECO:0000313" key="1">
    <source>
        <dbReference type="EMBL" id="MCI44650.1"/>
    </source>
</evidence>